<feature type="region of interest" description="Disordered" evidence="1">
    <location>
        <begin position="24"/>
        <end position="51"/>
    </location>
</feature>
<evidence type="ECO:0000256" key="1">
    <source>
        <dbReference type="SAM" id="MobiDB-lite"/>
    </source>
</evidence>
<feature type="signal peptide" evidence="2">
    <location>
        <begin position="1"/>
        <end position="26"/>
    </location>
</feature>
<reference evidence="3 4" key="1">
    <citation type="submission" date="2019-07" db="EMBL/GenBank/DDBJ databases">
        <title>Whole genome shotgun sequence of Staphylococcus piscifermentans NBRC 109625.</title>
        <authorList>
            <person name="Hosoyama A."/>
            <person name="Uohara A."/>
            <person name="Ohji S."/>
            <person name="Ichikawa N."/>
        </authorList>
    </citation>
    <scope>NUCLEOTIDE SEQUENCE [LARGE SCALE GENOMIC DNA]</scope>
    <source>
        <strain evidence="3 4">NBRC 109625</strain>
    </source>
</reference>
<dbReference type="OrthoDB" id="384721at2"/>
<evidence type="ECO:0000256" key="2">
    <source>
        <dbReference type="SAM" id="SignalP"/>
    </source>
</evidence>
<comment type="caution">
    <text evidence="3">The sequence shown here is derived from an EMBL/GenBank/DDBJ whole genome shotgun (WGS) entry which is preliminary data.</text>
</comment>
<gene>
    <name evidence="3" type="ORF">SPI02_08930</name>
</gene>
<protein>
    <submittedName>
        <fullName evidence="3">Glycerophosphoryl diester phosphodiesterase</fullName>
    </submittedName>
</protein>
<dbReference type="SUPFAM" id="SSF51695">
    <property type="entry name" value="PLC-like phosphodiesterases"/>
    <property type="match status" value="1"/>
</dbReference>
<dbReference type="Proteomes" id="UP000321736">
    <property type="component" value="Unassembled WGS sequence"/>
</dbReference>
<dbReference type="InterPro" id="IPR030395">
    <property type="entry name" value="GP_PDE_dom"/>
</dbReference>
<accession>A0A239U548</accession>
<dbReference type="GO" id="GO:0006629">
    <property type="term" value="P:lipid metabolic process"/>
    <property type="evidence" value="ECO:0007669"/>
    <property type="project" value="InterPro"/>
</dbReference>
<dbReference type="GO" id="GO:0008081">
    <property type="term" value="F:phosphoric diester hydrolase activity"/>
    <property type="evidence" value="ECO:0007669"/>
    <property type="project" value="InterPro"/>
</dbReference>
<organism evidence="3 4">
    <name type="scientific">Staphylococcus piscifermentans</name>
    <dbReference type="NCBI Taxonomy" id="70258"/>
    <lineage>
        <taxon>Bacteria</taxon>
        <taxon>Bacillati</taxon>
        <taxon>Bacillota</taxon>
        <taxon>Bacilli</taxon>
        <taxon>Bacillales</taxon>
        <taxon>Staphylococcaceae</taxon>
        <taxon>Staphylococcus</taxon>
    </lineage>
</organism>
<dbReference type="RefSeq" id="WP_095105538.1">
    <property type="nucleotide sequence ID" value="NZ_BKAR01000008.1"/>
</dbReference>
<dbReference type="AlphaFoldDB" id="A0A239U548"/>
<dbReference type="Gene3D" id="3.20.20.190">
    <property type="entry name" value="Phosphatidylinositol (PI) phosphodiesterase"/>
    <property type="match status" value="1"/>
</dbReference>
<feature type="chain" id="PRO_5043736103" evidence="2">
    <location>
        <begin position="27"/>
        <end position="321"/>
    </location>
</feature>
<evidence type="ECO:0000313" key="4">
    <source>
        <dbReference type="Proteomes" id="UP000321736"/>
    </source>
</evidence>
<dbReference type="PANTHER" id="PTHR46211">
    <property type="entry name" value="GLYCEROPHOSPHORYL DIESTER PHOSPHODIESTERASE"/>
    <property type="match status" value="1"/>
</dbReference>
<dbReference type="InterPro" id="IPR017946">
    <property type="entry name" value="PLC-like_Pdiesterase_TIM-brl"/>
</dbReference>
<name>A0A239U548_9STAP</name>
<dbReference type="Pfam" id="PF03009">
    <property type="entry name" value="GDPD"/>
    <property type="match status" value="1"/>
</dbReference>
<sequence>MKLGKTLLTSAILSTTILAGVQSASASGGGTGPVSPDNSSTAHTNQEQNKNVLDRNVAIAHRGASGYAPEHTFFAYDKAKNELGADYIELDLQMTKDGNLIAMHDETVDRTTGGKYHGPVKNYTTAQLKKMDVGSWFNQKNPQYANPKYAGAKIPTLDEILQRYGTNTNYYIETKSPNVYPGMEEKLLNTLSKHGMTTPDKLRNGQVVIQSFSQESLLKMKKLNPNMPLIQLTDALQLPQYSDADLNYIASYARGVGPEYHDATPAQVERLHQHGLLVHPYTANTQLAMKNLINANVDGAFSNYIDRYIQLRNQSQNKTAY</sequence>
<dbReference type="PANTHER" id="PTHR46211:SF7">
    <property type="entry name" value="GLYCEROPHOSPHODIESTER PHOSPHODIESTERASE"/>
    <property type="match status" value="1"/>
</dbReference>
<evidence type="ECO:0000313" key="3">
    <source>
        <dbReference type="EMBL" id="GEP84308.1"/>
    </source>
</evidence>
<keyword evidence="2" id="KW-0732">Signal</keyword>
<dbReference type="CDD" id="cd08601">
    <property type="entry name" value="GDPD_SaGlpQ_like"/>
    <property type="match status" value="1"/>
</dbReference>
<dbReference type="EMBL" id="BKAR01000008">
    <property type="protein sequence ID" value="GEP84308.1"/>
    <property type="molecule type" value="Genomic_DNA"/>
</dbReference>
<feature type="compositionally biased region" description="Polar residues" evidence="1">
    <location>
        <begin position="36"/>
        <end position="51"/>
    </location>
</feature>
<proteinExistence type="predicted"/>
<dbReference type="PROSITE" id="PS51704">
    <property type="entry name" value="GP_PDE"/>
    <property type="match status" value="1"/>
</dbReference>
<keyword evidence="4" id="KW-1185">Reference proteome</keyword>